<accession>A0A3P3D9B9</accession>
<dbReference type="Proteomes" id="UP000282125">
    <property type="component" value="Unassembled WGS sequence"/>
</dbReference>
<dbReference type="Gene3D" id="1.10.530.10">
    <property type="match status" value="1"/>
</dbReference>
<dbReference type="InterPro" id="IPR002477">
    <property type="entry name" value="Peptidoglycan-bd-like"/>
</dbReference>
<protein>
    <recommendedName>
        <fullName evidence="1">Peptidoglycan binding-like domain-containing protein</fullName>
    </recommendedName>
</protein>
<dbReference type="InterPro" id="IPR036365">
    <property type="entry name" value="PGBD-like_sf"/>
</dbReference>
<name>A0A3P3D9B9_9RHOB</name>
<dbReference type="Gene3D" id="1.10.101.10">
    <property type="entry name" value="PGBD-like superfamily/PGBD"/>
    <property type="match status" value="1"/>
</dbReference>
<dbReference type="InterPro" id="IPR036366">
    <property type="entry name" value="PGBDSf"/>
</dbReference>
<sequence>MLNHNLGHTRLIREICEAHGLTIPQTAYVLATAHWETNATMLPVKEGYYLGPRAESFRRSLRYYPWYGRGFSQLTWERNYLRASAALKVDLIADPDLALDPVIAAQVLVLGSKEGWFTGKKLADYIRPGRTDYLGARRIINGTDKAAAIADLALAYEYDLTPAPAYPALRRGARGKAVTEAQIHLTAQGYDPGLPDGVFGARTEAAVRAFQRSAGLTPDAIIGPLTWAALIPEMDT</sequence>
<dbReference type="InterPro" id="IPR023346">
    <property type="entry name" value="Lysozyme-like_dom_sf"/>
</dbReference>
<dbReference type="EMBL" id="RRAZ01000038">
    <property type="protein sequence ID" value="RRH70042.1"/>
    <property type="molecule type" value="Genomic_DNA"/>
</dbReference>
<evidence type="ECO:0000313" key="3">
    <source>
        <dbReference type="Proteomes" id="UP000282125"/>
    </source>
</evidence>
<feature type="domain" description="Peptidoglycan binding-like" evidence="1">
    <location>
        <begin position="174"/>
        <end position="230"/>
    </location>
</feature>
<organism evidence="2 3">
    <name type="scientific">Falsigemmobacter faecalis</name>
    <dbReference type="NCBI Taxonomy" id="2488730"/>
    <lineage>
        <taxon>Bacteria</taxon>
        <taxon>Pseudomonadati</taxon>
        <taxon>Pseudomonadota</taxon>
        <taxon>Alphaproteobacteria</taxon>
        <taxon>Rhodobacterales</taxon>
        <taxon>Paracoccaceae</taxon>
        <taxon>Falsigemmobacter</taxon>
    </lineage>
</organism>
<dbReference type="RefSeq" id="WP_124966503.1">
    <property type="nucleotide sequence ID" value="NZ_RRAZ01000038.1"/>
</dbReference>
<dbReference type="SUPFAM" id="SSF53955">
    <property type="entry name" value="Lysozyme-like"/>
    <property type="match status" value="1"/>
</dbReference>
<dbReference type="Pfam" id="PF01471">
    <property type="entry name" value="PG_binding_1"/>
    <property type="match status" value="1"/>
</dbReference>
<dbReference type="SUPFAM" id="SSF47090">
    <property type="entry name" value="PGBD-like"/>
    <property type="match status" value="1"/>
</dbReference>
<reference evidence="2 3" key="1">
    <citation type="submission" date="2018-11" db="EMBL/GenBank/DDBJ databases">
        <title>Gemmobacter sp. nov., YIM 102744-1 draft genome.</title>
        <authorList>
            <person name="Li G."/>
            <person name="Jiang Y."/>
        </authorList>
    </citation>
    <scope>NUCLEOTIDE SEQUENCE [LARGE SCALE GENOMIC DNA]</scope>
    <source>
        <strain evidence="2 3">YIM 102744-1</strain>
    </source>
</reference>
<gene>
    <name evidence="2" type="ORF">EG244_17690</name>
</gene>
<dbReference type="OrthoDB" id="9798982at2"/>
<dbReference type="AlphaFoldDB" id="A0A3P3D9B9"/>
<evidence type="ECO:0000313" key="2">
    <source>
        <dbReference type="EMBL" id="RRH70042.1"/>
    </source>
</evidence>
<proteinExistence type="predicted"/>
<comment type="caution">
    <text evidence="2">The sequence shown here is derived from an EMBL/GenBank/DDBJ whole genome shotgun (WGS) entry which is preliminary data.</text>
</comment>
<keyword evidence="3" id="KW-1185">Reference proteome</keyword>
<evidence type="ECO:0000259" key="1">
    <source>
        <dbReference type="Pfam" id="PF01471"/>
    </source>
</evidence>